<evidence type="ECO:0000313" key="2">
    <source>
        <dbReference type="EMBL" id="CAG8817927.1"/>
    </source>
</evidence>
<name>A0A9N9K9S5_9GLOM</name>
<evidence type="ECO:0000313" key="3">
    <source>
        <dbReference type="Proteomes" id="UP000789405"/>
    </source>
</evidence>
<dbReference type="EMBL" id="CAJVPY010055861">
    <property type="protein sequence ID" value="CAG8817927.1"/>
    <property type="molecule type" value="Genomic_DNA"/>
</dbReference>
<reference evidence="2" key="1">
    <citation type="submission" date="2021-06" db="EMBL/GenBank/DDBJ databases">
        <authorList>
            <person name="Kallberg Y."/>
            <person name="Tangrot J."/>
            <person name="Rosling A."/>
        </authorList>
    </citation>
    <scope>NUCLEOTIDE SEQUENCE</scope>
    <source>
        <strain evidence="2">MA453B</strain>
    </source>
</reference>
<feature type="non-terminal residue" evidence="2">
    <location>
        <position position="1"/>
    </location>
</feature>
<sequence length="41" mass="4902">MSHINFDIAQKSPRKNGKNGKGFEDRIRIIFMNLYIELCRF</sequence>
<gene>
    <name evidence="2" type="ORF">DERYTH_LOCUS26526</name>
</gene>
<protein>
    <submittedName>
        <fullName evidence="2">8103_t:CDS:1</fullName>
    </submittedName>
</protein>
<organism evidence="2 3">
    <name type="scientific">Dentiscutata erythropus</name>
    <dbReference type="NCBI Taxonomy" id="1348616"/>
    <lineage>
        <taxon>Eukaryota</taxon>
        <taxon>Fungi</taxon>
        <taxon>Fungi incertae sedis</taxon>
        <taxon>Mucoromycota</taxon>
        <taxon>Glomeromycotina</taxon>
        <taxon>Glomeromycetes</taxon>
        <taxon>Diversisporales</taxon>
        <taxon>Gigasporaceae</taxon>
        <taxon>Dentiscutata</taxon>
    </lineage>
</organism>
<dbReference type="Proteomes" id="UP000789405">
    <property type="component" value="Unassembled WGS sequence"/>
</dbReference>
<accession>A0A9N9K9S5</accession>
<feature type="non-terminal residue" evidence="2">
    <location>
        <position position="41"/>
    </location>
</feature>
<dbReference type="AlphaFoldDB" id="A0A9N9K9S5"/>
<proteinExistence type="predicted"/>
<evidence type="ECO:0000256" key="1">
    <source>
        <dbReference type="SAM" id="MobiDB-lite"/>
    </source>
</evidence>
<comment type="caution">
    <text evidence="2">The sequence shown here is derived from an EMBL/GenBank/DDBJ whole genome shotgun (WGS) entry which is preliminary data.</text>
</comment>
<feature type="region of interest" description="Disordered" evidence="1">
    <location>
        <begin position="1"/>
        <end position="21"/>
    </location>
</feature>
<keyword evidence="3" id="KW-1185">Reference proteome</keyword>